<evidence type="ECO:0000313" key="2">
    <source>
        <dbReference type="Proteomes" id="UP000298337"/>
    </source>
</evidence>
<evidence type="ECO:0000313" key="1">
    <source>
        <dbReference type="EMBL" id="TGE04823.1"/>
    </source>
</evidence>
<dbReference type="InterPro" id="IPR052922">
    <property type="entry name" value="Cytidylate_Kinase-2"/>
</dbReference>
<comment type="caution">
    <text evidence="1">The sequence shown here is derived from an EMBL/GenBank/DDBJ whole genome shotgun (WGS) entry which is preliminary data.</text>
</comment>
<proteinExistence type="predicted"/>
<name>A0A4Z0P1B9_9BACT</name>
<dbReference type="Pfam" id="PF13238">
    <property type="entry name" value="AAA_18"/>
    <property type="match status" value="1"/>
</dbReference>
<dbReference type="SUPFAM" id="SSF52540">
    <property type="entry name" value="P-loop containing nucleoside triphosphate hydrolases"/>
    <property type="match status" value="1"/>
</dbReference>
<gene>
    <name evidence="1" type="ORF">EU556_21840</name>
</gene>
<protein>
    <submittedName>
        <fullName evidence="1">Adenylate kinase</fullName>
    </submittedName>
</protein>
<organism evidence="1 2">
    <name type="scientific">Hymenobacter fodinae</name>
    <dbReference type="NCBI Taxonomy" id="2510796"/>
    <lineage>
        <taxon>Bacteria</taxon>
        <taxon>Pseudomonadati</taxon>
        <taxon>Bacteroidota</taxon>
        <taxon>Cytophagia</taxon>
        <taxon>Cytophagales</taxon>
        <taxon>Hymenobacteraceae</taxon>
        <taxon>Hymenobacter</taxon>
    </lineage>
</organism>
<dbReference type="RefSeq" id="WP_135436282.1">
    <property type="nucleotide sequence ID" value="NZ_SRLA01000005.1"/>
</dbReference>
<sequence>MKVHIVGASGAGSTTLGTALAPELNVPYFDTDTYFWESTDPPFRVRRPVTERNAQLLQDLAAAESWVLGGSLLRWELPSPLAFDLVVFLWVPPALRMQRLAARELARYGPVIFQDEERNTHYRELMEWAAGYDEGTGLGRSLRTHEQWLRSLTCPVLEIRGDTTVADRVRAVTQEIRRLSLR</sequence>
<dbReference type="OrthoDB" id="9813917at2"/>
<dbReference type="GO" id="GO:0016301">
    <property type="term" value="F:kinase activity"/>
    <property type="evidence" value="ECO:0007669"/>
    <property type="project" value="UniProtKB-KW"/>
</dbReference>
<keyword evidence="1" id="KW-0808">Transferase</keyword>
<dbReference type="Proteomes" id="UP000298337">
    <property type="component" value="Unassembled WGS sequence"/>
</dbReference>
<keyword evidence="2" id="KW-1185">Reference proteome</keyword>
<dbReference type="PANTHER" id="PTHR37816:SF2">
    <property type="entry name" value="DNA TOPOLOGY MODULATION PROTEIN FLAR-RELATED PROTEIN"/>
    <property type="match status" value="1"/>
</dbReference>
<dbReference type="Gene3D" id="3.40.50.300">
    <property type="entry name" value="P-loop containing nucleotide triphosphate hydrolases"/>
    <property type="match status" value="1"/>
</dbReference>
<dbReference type="InterPro" id="IPR027417">
    <property type="entry name" value="P-loop_NTPase"/>
</dbReference>
<dbReference type="EMBL" id="SRLA01000005">
    <property type="protein sequence ID" value="TGE04823.1"/>
    <property type="molecule type" value="Genomic_DNA"/>
</dbReference>
<dbReference type="NCBIfam" id="NF004861">
    <property type="entry name" value="PRK06217.1"/>
    <property type="match status" value="1"/>
</dbReference>
<accession>A0A4Z0P1B9</accession>
<dbReference type="PANTHER" id="PTHR37816">
    <property type="entry name" value="YALI0E33011P"/>
    <property type="match status" value="1"/>
</dbReference>
<dbReference type="AlphaFoldDB" id="A0A4Z0P1B9"/>
<reference evidence="1 2" key="1">
    <citation type="submission" date="2019-04" db="EMBL/GenBank/DDBJ databases">
        <authorList>
            <person name="Feng G."/>
            <person name="Zhang J."/>
            <person name="Zhu H."/>
        </authorList>
    </citation>
    <scope>NUCLEOTIDE SEQUENCE [LARGE SCALE GENOMIC DNA]</scope>
    <source>
        <strain evidence="1 2">92R-1</strain>
    </source>
</reference>
<keyword evidence="1" id="KW-0418">Kinase</keyword>